<accession>A0A3B0FFY0</accession>
<dbReference type="Proteomes" id="UP000273159">
    <property type="component" value="Unassembled WGS sequence"/>
</dbReference>
<organism evidence="6 7">
    <name type="scientific">Pseudarthrobacter phenanthrenivorans</name>
    <name type="common">Arthrobacter phenanthrenivorans</name>
    <dbReference type="NCBI Taxonomy" id="361575"/>
    <lineage>
        <taxon>Bacteria</taxon>
        <taxon>Bacillati</taxon>
        <taxon>Actinomycetota</taxon>
        <taxon>Actinomycetes</taxon>
        <taxon>Micrococcales</taxon>
        <taxon>Micrococcaceae</taxon>
        <taxon>Pseudarthrobacter</taxon>
    </lineage>
</organism>
<keyword evidence="2" id="KW-0238">DNA-binding</keyword>
<evidence type="ECO:0000313" key="7">
    <source>
        <dbReference type="Proteomes" id="UP000273159"/>
    </source>
</evidence>
<evidence type="ECO:0000256" key="1">
    <source>
        <dbReference type="ARBA" id="ARBA00023015"/>
    </source>
</evidence>
<dbReference type="SUPFAM" id="SSF47413">
    <property type="entry name" value="lambda repressor-like DNA-binding domains"/>
    <property type="match status" value="1"/>
</dbReference>
<dbReference type="RefSeq" id="WP_120693403.1">
    <property type="nucleotide sequence ID" value="NZ_RBNH01000021.1"/>
</dbReference>
<dbReference type="SMART" id="SM00354">
    <property type="entry name" value="HTH_LACI"/>
    <property type="match status" value="1"/>
</dbReference>
<evidence type="ECO:0000313" key="6">
    <source>
        <dbReference type="EMBL" id="RKO20702.1"/>
    </source>
</evidence>
<name>A0A3B0FFY0_PSEPS</name>
<sequence length="350" mass="36575">MNQKTHRPAQVKAGRPSPTLEDLATAAGVSRSTASRAINGGLKVSPEAQAAVEAAIVALGYTPNRAARSLVTKRTASVALVIPEPDARVMMDPFFAAVITGVNEALRSTDMQLVLLMSRAGDDSERTKRYLRGGHVDGAIVVSHHRADNWVESLGSTGLPTVFIGRPWDTGSGIPFVDLDNFEGGRLAARHLAAIGRSRLGTVAGPTDMTAAVDRLDGWLQGLREAGLEPGPAIHADFTTAGAADAARNLLARAPELDGVFAASDLMALGVIDTLRGGGREVPGDVAVVGFDNHSLLAANGLGLTTVTQPMVDMAVTAGQLLIRAIDHPEEQLEPVIFPAELVVRGSTAR</sequence>
<dbReference type="PROSITE" id="PS00356">
    <property type="entry name" value="HTH_LACI_1"/>
    <property type="match status" value="1"/>
</dbReference>
<dbReference type="GO" id="GO:0003700">
    <property type="term" value="F:DNA-binding transcription factor activity"/>
    <property type="evidence" value="ECO:0007669"/>
    <property type="project" value="TreeGrafter"/>
</dbReference>
<dbReference type="InterPro" id="IPR046335">
    <property type="entry name" value="LacI/GalR-like_sensor"/>
</dbReference>
<evidence type="ECO:0000256" key="3">
    <source>
        <dbReference type="ARBA" id="ARBA00023163"/>
    </source>
</evidence>
<dbReference type="PANTHER" id="PTHR30146:SF109">
    <property type="entry name" value="HTH-TYPE TRANSCRIPTIONAL REGULATOR GALS"/>
    <property type="match status" value="1"/>
</dbReference>
<evidence type="ECO:0000256" key="2">
    <source>
        <dbReference type="ARBA" id="ARBA00023125"/>
    </source>
</evidence>
<dbReference type="GO" id="GO:0000976">
    <property type="term" value="F:transcription cis-regulatory region binding"/>
    <property type="evidence" value="ECO:0007669"/>
    <property type="project" value="TreeGrafter"/>
</dbReference>
<protein>
    <submittedName>
        <fullName evidence="6">LacI family transcriptional regulator</fullName>
    </submittedName>
</protein>
<dbReference type="InterPro" id="IPR000843">
    <property type="entry name" value="HTH_LacI"/>
</dbReference>
<keyword evidence="1" id="KW-0805">Transcription regulation</keyword>
<feature type="region of interest" description="Disordered" evidence="4">
    <location>
        <begin position="1"/>
        <end position="21"/>
    </location>
</feature>
<dbReference type="SUPFAM" id="SSF53822">
    <property type="entry name" value="Periplasmic binding protein-like I"/>
    <property type="match status" value="1"/>
</dbReference>
<dbReference type="InterPro" id="IPR028082">
    <property type="entry name" value="Peripla_BP_I"/>
</dbReference>
<dbReference type="InterPro" id="IPR010982">
    <property type="entry name" value="Lambda_DNA-bd_dom_sf"/>
</dbReference>
<dbReference type="Gene3D" id="3.40.50.2300">
    <property type="match status" value="2"/>
</dbReference>
<keyword evidence="3" id="KW-0804">Transcription</keyword>
<comment type="caution">
    <text evidence="6">The sequence shown here is derived from an EMBL/GenBank/DDBJ whole genome shotgun (WGS) entry which is preliminary data.</text>
</comment>
<dbReference type="PROSITE" id="PS50932">
    <property type="entry name" value="HTH_LACI_2"/>
    <property type="match status" value="1"/>
</dbReference>
<dbReference type="CDD" id="cd06267">
    <property type="entry name" value="PBP1_LacI_sugar_binding-like"/>
    <property type="match status" value="1"/>
</dbReference>
<evidence type="ECO:0000256" key="4">
    <source>
        <dbReference type="SAM" id="MobiDB-lite"/>
    </source>
</evidence>
<dbReference type="Pfam" id="PF00356">
    <property type="entry name" value="LacI"/>
    <property type="match status" value="1"/>
</dbReference>
<gene>
    <name evidence="6" type="ORF">D7Z96_17930</name>
</gene>
<dbReference type="PANTHER" id="PTHR30146">
    <property type="entry name" value="LACI-RELATED TRANSCRIPTIONAL REPRESSOR"/>
    <property type="match status" value="1"/>
</dbReference>
<dbReference type="Gene3D" id="1.10.260.40">
    <property type="entry name" value="lambda repressor-like DNA-binding domains"/>
    <property type="match status" value="1"/>
</dbReference>
<dbReference type="AlphaFoldDB" id="A0A3B0FFY0"/>
<evidence type="ECO:0000259" key="5">
    <source>
        <dbReference type="PROSITE" id="PS50932"/>
    </source>
</evidence>
<reference evidence="6 7" key="1">
    <citation type="submission" date="2018-10" db="EMBL/GenBank/DDBJ databases">
        <title>Genome-guide identification and characterization of bacteria that degrade polycyclic aromatic hydrocarbons and resist hexavalent chromium simultaneously.</title>
        <authorList>
            <person name="Feng H."/>
        </authorList>
    </citation>
    <scope>NUCLEOTIDE SEQUENCE [LARGE SCALE GENOMIC DNA]</scope>
    <source>
        <strain evidence="6 7">J015</strain>
    </source>
</reference>
<feature type="domain" description="HTH lacI-type" evidence="5">
    <location>
        <begin position="18"/>
        <end position="72"/>
    </location>
</feature>
<reference evidence="7" key="2">
    <citation type="submission" date="2018-10" db="EMBL/GenBank/DDBJ databases">
        <authorList>
            <person name="Wang Y."/>
            <person name="Wang J."/>
            <person name="Yang X."/>
            <person name="Wang Z."/>
            <person name="Huang Y."/>
        </authorList>
    </citation>
    <scope>NUCLEOTIDE SEQUENCE [LARGE SCALE GENOMIC DNA]</scope>
    <source>
        <strain evidence="7">J015</strain>
    </source>
</reference>
<dbReference type="Pfam" id="PF13377">
    <property type="entry name" value="Peripla_BP_3"/>
    <property type="match status" value="1"/>
</dbReference>
<dbReference type="CDD" id="cd01392">
    <property type="entry name" value="HTH_LacI"/>
    <property type="match status" value="1"/>
</dbReference>
<dbReference type="EMBL" id="RBNH01000021">
    <property type="protein sequence ID" value="RKO20702.1"/>
    <property type="molecule type" value="Genomic_DNA"/>
</dbReference>
<proteinExistence type="predicted"/>